<dbReference type="CDD" id="cd06261">
    <property type="entry name" value="TM_PBP2"/>
    <property type="match status" value="1"/>
</dbReference>
<evidence type="ECO:0000256" key="4">
    <source>
        <dbReference type="ARBA" id="ARBA00022692"/>
    </source>
</evidence>
<evidence type="ECO:0000256" key="6">
    <source>
        <dbReference type="ARBA" id="ARBA00023136"/>
    </source>
</evidence>
<evidence type="ECO:0000256" key="1">
    <source>
        <dbReference type="ARBA" id="ARBA00004651"/>
    </source>
</evidence>
<evidence type="ECO:0000256" key="2">
    <source>
        <dbReference type="ARBA" id="ARBA00022448"/>
    </source>
</evidence>
<gene>
    <name evidence="9" type="ORF">TSACC_22064</name>
</gene>
<dbReference type="Proteomes" id="UP000076023">
    <property type="component" value="Unassembled WGS sequence"/>
</dbReference>
<evidence type="ECO:0000259" key="8">
    <source>
        <dbReference type="PROSITE" id="PS50928"/>
    </source>
</evidence>
<keyword evidence="5 7" id="KW-1133">Transmembrane helix</keyword>
<feature type="transmembrane region" description="Helical" evidence="7">
    <location>
        <begin position="254"/>
        <end position="275"/>
    </location>
</feature>
<feature type="transmembrane region" description="Helical" evidence="7">
    <location>
        <begin position="131"/>
        <end position="156"/>
    </location>
</feature>
<keyword evidence="10" id="KW-1185">Reference proteome</keyword>
<keyword evidence="2 7" id="KW-0813">Transport</keyword>
<dbReference type="OrthoDB" id="9804353at2"/>
<dbReference type="InterPro" id="IPR035906">
    <property type="entry name" value="MetI-like_sf"/>
</dbReference>
<evidence type="ECO:0000256" key="3">
    <source>
        <dbReference type="ARBA" id="ARBA00022475"/>
    </source>
</evidence>
<dbReference type="PANTHER" id="PTHR30151">
    <property type="entry name" value="ALKANE SULFONATE ABC TRANSPORTER-RELATED, MEMBRANE SUBUNIT"/>
    <property type="match status" value="1"/>
</dbReference>
<comment type="similarity">
    <text evidence="7">Belongs to the binding-protein-dependent transport system permease family.</text>
</comment>
<accession>A0A146G9Z9</accession>
<dbReference type="AlphaFoldDB" id="A0A146G9Z9"/>
<dbReference type="Gene3D" id="1.10.3720.10">
    <property type="entry name" value="MetI-like"/>
    <property type="match status" value="1"/>
</dbReference>
<dbReference type="SUPFAM" id="SSF161098">
    <property type="entry name" value="MetI-like"/>
    <property type="match status" value="1"/>
</dbReference>
<dbReference type="STRING" id="690879.TSACC_22064"/>
<dbReference type="InterPro" id="IPR000515">
    <property type="entry name" value="MetI-like"/>
</dbReference>
<evidence type="ECO:0000313" key="9">
    <source>
        <dbReference type="EMBL" id="GAT33647.1"/>
    </source>
</evidence>
<feature type="transmembrane region" description="Helical" evidence="7">
    <location>
        <begin position="168"/>
        <end position="186"/>
    </location>
</feature>
<evidence type="ECO:0000256" key="5">
    <source>
        <dbReference type="ARBA" id="ARBA00022989"/>
    </source>
</evidence>
<evidence type="ECO:0000256" key="7">
    <source>
        <dbReference type="RuleBase" id="RU363032"/>
    </source>
</evidence>
<name>A0A146G9Z9_TERSA</name>
<feature type="domain" description="ABC transmembrane type-1" evidence="8">
    <location>
        <begin position="125"/>
        <end position="305"/>
    </location>
</feature>
<dbReference type="Gene3D" id="3.30.60.280">
    <property type="match status" value="1"/>
</dbReference>
<dbReference type="GO" id="GO:0005886">
    <property type="term" value="C:plasma membrane"/>
    <property type="evidence" value="ECO:0007669"/>
    <property type="project" value="UniProtKB-SubCell"/>
</dbReference>
<comment type="subcellular location">
    <subcellularLocation>
        <location evidence="1 7">Cell membrane</location>
        <topology evidence="1 7">Multi-pass membrane protein</topology>
    </subcellularLocation>
</comment>
<feature type="transmembrane region" description="Helical" evidence="7">
    <location>
        <begin position="21"/>
        <end position="44"/>
    </location>
</feature>
<dbReference type="GO" id="GO:0055085">
    <property type="term" value="P:transmembrane transport"/>
    <property type="evidence" value="ECO:0007669"/>
    <property type="project" value="InterPro"/>
</dbReference>
<keyword evidence="6 7" id="KW-0472">Membrane</keyword>
<reference evidence="10" key="1">
    <citation type="journal article" date="2017" name="Genome Announc.">
        <title>Draft Genome Sequence of Terrimicrobium sacchariphilum NM-5T, a Facultative Anaerobic Soil Bacterium of the Class Spartobacteria.</title>
        <authorList>
            <person name="Qiu Y.L."/>
            <person name="Tourlousse D.M."/>
            <person name="Matsuura N."/>
            <person name="Ohashi A."/>
            <person name="Sekiguchi Y."/>
        </authorList>
    </citation>
    <scope>NUCLEOTIDE SEQUENCE [LARGE SCALE GENOMIC DNA]</scope>
    <source>
        <strain evidence="10">NM-5</strain>
    </source>
</reference>
<dbReference type="PANTHER" id="PTHR30151:SF0">
    <property type="entry name" value="ABC TRANSPORTER PERMEASE PROTEIN MJ0413-RELATED"/>
    <property type="match status" value="1"/>
</dbReference>
<dbReference type="PROSITE" id="PS50928">
    <property type="entry name" value="ABC_TM1"/>
    <property type="match status" value="1"/>
</dbReference>
<dbReference type="EMBL" id="BDCO01000002">
    <property type="protein sequence ID" value="GAT33647.1"/>
    <property type="molecule type" value="Genomic_DNA"/>
</dbReference>
<protein>
    <submittedName>
        <fullName evidence="9">NitT/TauT family transport system permease protein</fullName>
    </submittedName>
</protein>
<proteinExistence type="inferred from homology"/>
<organism evidence="9 10">
    <name type="scientific">Terrimicrobium sacchariphilum</name>
    <dbReference type="NCBI Taxonomy" id="690879"/>
    <lineage>
        <taxon>Bacteria</taxon>
        <taxon>Pseudomonadati</taxon>
        <taxon>Verrucomicrobiota</taxon>
        <taxon>Terrimicrobiia</taxon>
        <taxon>Terrimicrobiales</taxon>
        <taxon>Terrimicrobiaceae</taxon>
        <taxon>Terrimicrobium</taxon>
    </lineage>
</organism>
<evidence type="ECO:0000313" key="10">
    <source>
        <dbReference type="Proteomes" id="UP000076023"/>
    </source>
</evidence>
<dbReference type="Pfam" id="PF00528">
    <property type="entry name" value="BPD_transp_1"/>
    <property type="match status" value="1"/>
</dbReference>
<dbReference type="RefSeq" id="WP_075079357.1">
    <property type="nucleotide sequence ID" value="NZ_BDCO01000002.1"/>
</dbReference>
<keyword evidence="3" id="KW-1003">Cell membrane</keyword>
<feature type="transmembrane region" description="Helical" evidence="7">
    <location>
        <begin position="287"/>
        <end position="305"/>
    </location>
</feature>
<sequence length="345" mass="38609">MSKGKKWLVPFGTLPESRQLILLWISFALPLAVWAIVSYVPFVWHPLVKIDDPGDVSYFTRDALIERTTFKAENAKLATSGGHLATGTPANPVFLPAPHEVAVAFYKSFTTPPKRKGEKWLHESLWQSIQVIFWGFLWSSVVGVPLGILCGTFPFFSRITEPFVDFTRYMPAPAFGALAVAVLGIYDAPKIAIIFIGTFFQQVLVIANTTRKLDTSLVEAAQTLGANRRQLVFRVVVPGIAVDLYNDMRILLGWAWTYLIVAEYIGASSGITFFINQQAKYRIYDNVFAAIIIIGIIGFTSDRILDWVGRQIFPWQKGAKKSLMRAILDRRRNSTQNTETANANA</sequence>
<comment type="caution">
    <text evidence="9">The sequence shown here is derived from an EMBL/GenBank/DDBJ whole genome shotgun (WGS) entry which is preliminary data.</text>
</comment>
<dbReference type="InParanoid" id="A0A146G9Z9"/>
<keyword evidence="4 7" id="KW-0812">Transmembrane</keyword>